<protein>
    <recommendedName>
        <fullName evidence="7">BHLH domain-containing protein</fullName>
    </recommendedName>
</protein>
<feature type="compositionally biased region" description="Polar residues" evidence="6">
    <location>
        <begin position="185"/>
        <end position="208"/>
    </location>
</feature>
<dbReference type="InterPro" id="IPR036638">
    <property type="entry name" value="HLH_DNA-bd_sf"/>
</dbReference>
<dbReference type="InterPro" id="IPR011598">
    <property type="entry name" value="bHLH_dom"/>
</dbReference>
<feature type="domain" description="BHLH" evidence="7">
    <location>
        <begin position="49"/>
        <end position="99"/>
    </location>
</feature>
<dbReference type="PROSITE" id="PS50888">
    <property type="entry name" value="BHLH"/>
    <property type="match status" value="1"/>
</dbReference>
<keyword evidence="5" id="KW-0539">Nucleus</keyword>
<comment type="caution">
    <text evidence="8">The sequence shown here is derived from an EMBL/GenBank/DDBJ whole genome shotgun (WGS) entry which is preliminary data.</text>
</comment>
<dbReference type="FunFam" id="4.10.280.10:FF:000093">
    <property type="entry name" value="BHLH domain class transcription factor"/>
    <property type="match status" value="1"/>
</dbReference>
<dbReference type="Proteomes" id="UP001630127">
    <property type="component" value="Unassembled WGS sequence"/>
</dbReference>
<evidence type="ECO:0000256" key="6">
    <source>
        <dbReference type="SAM" id="MobiDB-lite"/>
    </source>
</evidence>
<dbReference type="PANTHER" id="PTHR46412">
    <property type="entry name" value="BES1-INTERACTING MYC-LIKE PROTEIN"/>
    <property type="match status" value="1"/>
</dbReference>
<evidence type="ECO:0000256" key="3">
    <source>
        <dbReference type="ARBA" id="ARBA00023125"/>
    </source>
</evidence>
<dbReference type="Pfam" id="PF00010">
    <property type="entry name" value="HLH"/>
    <property type="match status" value="1"/>
</dbReference>
<dbReference type="GO" id="GO:0003677">
    <property type="term" value="F:DNA binding"/>
    <property type="evidence" value="ECO:0007669"/>
    <property type="project" value="UniProtKB-KW"/>
</dbReference>
<dbReference type="SUPFAM" id="SSF47459">
    <property type="entry name" value="HLH, helix-loop-helix DNA-binding domain"/>
    <property type="match status" value="1"/>
</dbReference>
<feature type="region of interest" description="Disordered" evidence="6">
    <location>
        <begin position="314"/>
        <end position="336"/>
    </location>
</feature>
<feature type="compositionally biased region" description="Basic and acidic residues" evidence="6">
    <location>
        <begin position="53"/>
        <end position="62"/>
    </location>
</feature>
<dbReference type="CDD" id="cd11453">
    <property type="entry name" value="bHLH_AtBIM_like"/>
    <property type="match status" value="1"/>
</dbReference>
<feature type="compositionally biased region" description="Acidic residues" evidence="6">
    <location>
        <begin position="13"/>
        <end position="22"/>
    </location>
</feature>
<accession>A0ABD3A4I0</accession>
<dbReference type="Gene3D" id="4.10.280.10">
    <property type="entry name" value="Helix-loop-helix DNA-binding domain"/>
    <property type="match status" value="1"/>
</dbReference>
<keyword evidence="9" id="KW-1185">Reference proteome</keyword>
<dbReference type="SMART" id="SM00353">
    <property type="entry name" value="HLH"/>
    <property type="match status" value="1"/>
</dbReference>
<dbReference type="AlphaFoldDB" id="A0ABD3A4I0"/>
<comment type="subcellular location">
    <subcellularLocation>
        <location evidence="1">Nucleus</location>
    </subcellularLocation>
</comment>
<gene>
    <name evidence="8" type="ORF">ACH5RR_011292</name>
</gene>
<evidence type="ECO:0000256" key="5">
    <source>
        <dbReference type="ARBA" id="ARBA00023242"/>
    </source>
</evidence>
<feature type="region of interest" description="Disordered" evidence="6">
    <location>
        <begin position="171"/>
        <end position="229"/>
    </location>
</feature>
<evidence type="ECO:0000256" key="4">
    <source>
        <dbReference type="ARBA" id="ARBA00023163"/>
    </source>
</evidence>
<dbReference type="InterPro" id="IPR044295">
    <property type="entry name" value="BIM1/2/3"/>
</dbReference>
<evidence type="ECO:0000259" key="7">
    <source>
        <dbReference type="PROSITE" id="PS50888"/>
    </source>
</evidence>
<keyword evidence="2" id="KW-0805">Transcription regulation</keyword>
<proteinExistence type="predicted"/>
<keyword evidence="3" id="KW-0238">DNA-binding</keyword>
<keyword evidence="4" id="KW-0804">Transcription</keyword>
<dbReference type="EMBL" id="JBJUIK010000005">
    <property type="protein sequence ID" value="KAL3526636.1"/>
    <property type="molecule type" value="Genomic_DNA"/>
</dbReference>
<name>A0ABD3A4I0_9GENT</name>
<dbReference type="GO" id="GO:0005634">
    <property type="term" value="C:nucleus"/>
    <property type="evidence" value="ECO:0007669"/>
    <property type="project" value="UniProtKB-SubCell"/>
</dbReference>
<evidence type="ECO:0000313" key="9">
    <source>
        <dbReference type="Proteomes" id="UP001630127"/>
    </source>
</evidence>
<sequence length="336" mass="37332">MVRAAKKSHHQQDDDEIDDEEFASTFGTPDVSSRKMKVEGKSNNQKVNVLRSKHSETEQRRRSKINERFQILRDLIPENDQKRDKASFLLEVIQYIQFLQEKIQMYEGPYQGWSAEPSKLMPWRSNSGLVENYVDQPQVMMNGLGHEDNIIVAPTLLSNAQNSMESELNGVPLYRSTDHPEESGNLENSLNLPVQPNSFEVVSSQPPQGSFPDPENSTSQSPPEHWQSKLGASKCAVPGFNTSHQEQLNPESGEASISSVYSQGLLNTLTLALQSSGVDLSKAKISVQLDIGKRSNGTTATTLIKEDSSSIQQMAGCRGGIDPYDHADKKLKTDQS</sequence>
<evidence type="ECO:0000256" key="2">
    <source>
        <dbReference type="ARBA" id="ARBA00023015"/>
    </source>
</evidence>
<feature type="region of interest" description="Disordered" evidence="6">
    <location>
        <begin position="1"/>
        <end position="62"/>
    </location>
</feature>
<reference evidence="8 9" key="1">
    <citation type="submission" date="2024-11" db="EMBL/GenBank/DDBJ databases">
        <title>A near-complete genome assembly of Cinchona calisaya.</title>
        <authorList>
            <person name="Lian D.C."/>
            <person name="Zhao X.W."/>
            <person name="Wei L."/>
        </authorList>
    </citation>
    <scope>NUCLEOTIDE SEQUENCE [LARGE SCALE GENOMIC DNA]</scope>
    <source>
        <tissue evidence="8">Nenye</tissue>
    </source>
</reference>
<evidence type="ECO:0000256" key="1">
    <source>
        <dbReference type="ARBA" id="ARBA00004123"/>
    </source>
</evidence>
<organism evidence="8 9">
    <name type="scientific">Cinchona calisaya</name>
    <dbReference type="NCBI Taxonomy" id="153742"/>
    <lineage>
        <taxon>Eukaryota</taxon>
        <taxon>Viridiplantae</taxon>
        <taxon>Streptophyta</taxon>
        <taxon>Embryophyta</taxon>
        <taxon>Tracheophyta</taxon>
        <taxon>Spermatophyta</taxon>
        <taxon>Magnoliopsida</taxon>
        <taxon>eudicotyledons</taxon>
        <taxon>Gunneridae</taxon>
        <taxon>Pentapetalae</taxon>
        <taxon>asterids</taxon>
        <taxon>lamiids</taxon>
        <taxon>Gentianales</taxon>
        <taxon>Rubiaceae</taxon>
        <taxon>Cinchonoideae</taxon>
        <taxon>Cinchoneae</taxon>
        <taxon>Cinchona</taxon>
    </lineage>
</organism>
<evidence type="ECO:0000313" key="8">
    <source>
        <dbReference type="EMBL" id="KAL3526636.1"/>
    </source>
</evidence>
<dbReference type="PANTHER" id="PTHR46412:SF9">
    <property type="entry name" value="TRANSCRIPTION FACTOR BIM3"/>
    <property type="match status" value="1"/>
</dbReference>
<feature type="compositionally biased region" description="Basic and acidic residues" evidence="6">
    <location>
        <begin position="323"/>
        <end position="336"/>
    </location>
</feature>